<dbReference type="HOGENOM" id="CLU_022427_2_0_6"/>
<feature type="domain" description="FAD dependent oxidoreductase" evidence="11">
    <location>
        <begin position="273"/>
        <end position="598"/>
    </location>
</feature>
<dbReference type="Pfam" id="PF01266">
    <property type="entry name" value="DAO"/>
    <property type="match status" value="1"/>
</dbReference>
<evidence type="ECO:0000256" key="10">
    <source>
        <dbReference type="HAMAP-Rule" id="MF_01102"/>
    </source>
</evidence>
<comment type="subcellular location">
    <subcellularLocation>
        <location evidence="10">Cytoplasm</location>
    </subcellularLocation>
</comment>
<dbReference type="InterPro" id="IPR036188">
    <property type="entry name" value="FAD/NAD-bd_sf"/>
</dbReference>
<dbReference type="PATRIC" id="fig|1217671.3.peg.1275"/>
<dbReference type="RefSeq" id="WP_004678455.1">
    <property type="nucleotide sequence ID" value="NZ_KB849226.1"/>
</dbReference>
<comment type="similarity">
    <text evidence="10">In the C-terminal section; belongs to the DAO family.</text>
</comment>
<dbReference type="HAMAP" id="MF_01102">
    <property type="entry name" value="MnmC"/>
    <property type="match status" value="1"/>
</dbReference>
<dbReference type="Gene3D" id="3.50.50.60">
    <property type="entry name" value="FAD/NAD(P)-binding domain"/>
    <property type="match status" value="1"/>
</dbReference>
<keyword evidence="2 10" id="KW-0489">Methyltransferase</keyword>
<dbReference type="GO" id="GO:0002097">
    <property type="term" value="P:tRNA wobble base modification"/>
    <property type="evidence" value="ECO:0007669"/>
    <property type="project" value="UniProtKB-UniRule"/>
</dbReference>
<dbReference type="GO" id="GO:0016645">
    <property type="term" value="F:oxidoreductase activity, acting on the CH-NH group of donors"/>
    <property type="evidence" value="ECO:0007669"/>
    <property type="project" value="InterPro"/>
</dbReference>
<dbReference type="Gene3D" id="3.30.9.10">
    <property type="entry name" value="D-Amino Acid Oxidase, subunit A, domain 2"/>
    <property type="match status" value="1"/>
</dbReference>
<feature type="domain" description="MnmC-like methyltransferase" evidence="12">
    <location>
        <begin position="120"/>
        <end position="241"/>
    </location>
</feature>
<dbReference type="SUPFAM" id="SSF51971">
    <property type="entry name" value="Nucleotide-binding domain"/>
    <property type="match status" value="1"/>
</dbReference>
<evidence type="ECO:0000259" key="12">
    <source>
        <dbReference type="Pfam" id="PF05430"/>
    </source>
</evidence>
<comment type="similarity">
    <text evidence="10">In the N-terminal section; belongs to the methyltransferase superfamily. tRNA (mnm(5)s(2)U34)-methyltransferase family.</text>
</comment>
<dbReference type="InterPro" id="IPR006076">
    <property type="entry name" value="FAD-dep_OxRdtase"/>
</dbReference>
<accession>N8RI54</accession>
<dbReference type="GO" id="GO:0005737">
    <property type="term" value="C:cytoplasm"/>
    <property type="evidence" value="ECO:0007669"/>
    <property type="project" value="UniProtKB-SubCell"/>
</dbReference>
<keyword evidence="6 10" id="KW-0819">tRNA processing</keyword>
<sequence>MSHSSKLQTAELDWEIVDDIEIPISKQFGDVYFSKDNGLLETRHVFLNGNDLTERLSQLHDYQYFCVGETGFGTGLNILTLWQLWQQVRLDNHSHLHVVSVEKFPLNKADLIRALNVWTELKPLAEKLIQQYPLPIAGCHRLSFPEERFSIDLWLGDAQDIFPTIPKTQTVNAWFLDGFAPSCNPDMWQANVLDHMVRLSDFGTTFASFSVAGILKRGLKQHGIQISRPRGFGHKREMLKAIWLDTSQTETQSQDPETTIAAPPKSETSKQRKIAIIGAGIAGLSSAWAFAQRGHQVTIYEQNEPLSGASGNPLALLNPKLCPIEQAHEHLMTLSWQHALNFYPQFKAFRPIQVQQIALKNADELSGLVEQYPENVLTANTTLECFPETEFPSLTLHQAGAVSPHQLRDEILQHANIRIEKVKISRLESNGSQVTLWQDQQIIAITDHAIVCCAKQSAELFENYPVLKPIRGQVSWVENSQRPLALDQAYSYGGYCMQLDTAQLILGASFYPNRDDVEVLAEDHVHNYELIHNVFPQYAEQLPKLETWQGRASVRAQSLDYFPLVGKIQNLGQIYTFAGLGSKGFLFAPLCSEILAALILGELCPVPQSLLDKLNPQRFEKKLKVKKPYYSG</sequence>
<dbReference type="GO" id="GO:0032259">
    <property type="term" value="P:methylation"/>
    <property type="evidence" value="ECO:0007669"/>
    <property type="project" value="UniProtKB-KW"/>
</dbReference>
<comment type="caution">
    <text evidence="13">The sequence shown here is derived from an EMBL/GenBank/DDBJ whole genome shotgun (WGS) entry which is preliminary data.</text>
</comment>
<evidence type="ECO:0000313" key="14">
    <source>
        <dbReference type="Proteomes" id="UP000018426"/>
    </source>
</evidence>
<dbReference type="PANTHER" id="PTHR13847">
    <property type="entry name" value="SARCOSINE DEHYDROGENASE-RELATED"/>
    <property type="match status" value="1"/>
</dbReference>
<protein>
    <recommendedName>
        <fullName evidence="10">tRNA 5-methylaminomethyl-2-thiouridine biosynthesis bifunctional protein MnmC</fullName>
        <shortName evidence="10">tRNA mnm(5)s(2)U biosynthesis bifunctional protein</shortName>
    </recommendedName>
    <domain>
        <recommendedName>
            <fullName evidence="10">tRNA (mnm(5)s(2)U34)-methyltransferase</fullName>
            <ecNumber evidence="10">2.1.1.61</ecNumber>
        </recommendedName>
    </domain>
    <domain>
        <recommendedName>
            <fullName evidence="10">FAD-dependent cmnm(5)s(2)U34 oxidoreductase</fullName>
            <ecNumber evidence="10">1.5.-.-</ecNumber>
        </recommendedName>
    </domain>
</protein>
<organism evidence="13 14">
    <name type="scientific">Acinetobacter parvus NIPH 1103</name>
    <dbReference type="NCBI Taxonomy" id="1217671"/>
    <lineage>
        <taxon>Bacteria</taxon>
        <taxon>Pseudomonadati</taxon>
        <taxon>Pseudomonadota</taxon>
        <taxon>Gammaproteobacteria</taxon>
        <taxon>Moraxellales</taxon>
        <taxon>Moraxellaceae</taxon>
        <taxon>Acinetobacter</taxon>
    </lineage>
</organism>
<evidence type="ECO:0000256" key="8">
    <source>
        <dbReference type="ARBA" id="ARBA00023002"/>
    </source>
</evidence>
<dbReference type="EC" id="1.5.-.-" evidence="10"/>
<dbReference type="NCBIfam" id="NF033855">
    <property type="entry name" value="tRNA_MNMC2"/>
    <property type="match status" value="1"/>
</dbReference>
<dbReference type="AlphaFoldDB" id="N8RI54"/>
<proteinExistence type="inferred from homology"/>
<evidence type="ECO:0000313" key="13">
    <source>
        <dbReference type="EMBL" id="ENU33797.1"/>
    </source>
</evidence>
<dbReference type="InterPro" id="IPR017610">
    <property type="entry name" value="tRNA_S-uridine_synth_MnmC_C"/>
</dbReference>
<keyword evidence="8 10" id="KW-0560">Oxidoreductase</keyword>
<comment type="function">
    <text evidence="10">Catalyzes the last two steps in the biosynthesis of 5-methylaminomethyl-2-thiouridine (mnm(5)s(2)U) at the wobble position (U34) in tRNA. Catalyzes the FAD-dependent demodification of cmnm(5)s(2)U34 to nm(5)s(2)U34, followed by the transfer of a methyl group from S-adenosyl-L-methionine to nm(5)s(2)U34, to form mnm(5)s(2)U34.</text>
</comment>
<dbReference type="STRING" id="134533.GCA_001485085_01369"/>
<comment type="cofactor">
    <cofactor evidence="10">
        <name>FAD</name>
        <dbReference type="ChEBI" id="CHEBI:57692"/>
    </cofactor>
</comment>
<keyword evidence="5 10" id="KW-0949">S-adenosyl-L-methionine</keyword>
<dbReference type="GO" id="GO:0004808">
    <property type="term" value="F:tRNA (5-methylaminomethyl-2-thiouridylate)(34)-methyltransferase activity"/>
    <property type="evidence" value="ECO:0007669"/>
    <property type="project" value="UniProtKB-EC"/>
</dbReference>
<dbReference type="Proteomes" id="UP000018426">
    <property type="component" value="Unassembled WGS sequence"/>
</dbReference>
<evidence type="ECO:0000256" key="5">
    <source>
        <dbReference type="ARBA" id="ARBA00022691"/>
    </source>
</evidence>
<keyword evidence="7 10" id="KW-0274">FAD</keyword>
<dbReference type="InterPro" id="IPR023032">
    <property type="entry name" value="tRNA_MAMT_biosynth_bifunc_MnmC"/>
</dbReference>
<dbReference type="Pfam" id="PF05430">
    <property type="entry name" value="Methyltransf_30"/>
    <property type="match status" value="1"/>
</dbReference>
<dbReference type="SUPFAM" id="SSF54373">
    <property type="entry name" value="FAD-linked reductases, C-terminal domain"/>
    <property type="match status" value="1"/>
</dbReference>
<name>N8RI54_9GAMM</name>
<dbReference type="InterPro" id="IPR029063">
    <property type="entry name" value="SAM-dependent_MTases_sf"/>
</dbReference>
<evidence type="ECO:0000256" key="1">
    <source>
        <dbReference type="ARBA" id="ARBA00022490"/>
    </source>
</evidence>
<dbReference type="InterPro" id="IPR008471">
    <property type="entry name" value="MnmC-like_methylTransf"/>
</dbReference>
<keyword evidence="9 10" id="KW-0511">Multifunctional enzyme</keyword>
<dbReference type="GO" id="GO:0050660">
    <property type="term" value="F:flavin adenine dinucleotide binding"/>
    <property type="evidence" value="ECO:0007669"/>
    <property type="project" value="UniProtKB-UniRule"/>
</dbReference>
<evidence type="ECO:0000256" key="9">
    <source>
        <dbReference type="ARBA" id="ARBA00023268"/>
    </source>
</evidence>
<comment type="catalytic activity">
    <reaction evidence="10">
        <text>5-aminomethyl-2-thiouridine(34) in tRNA + S-adenosyl-L-methionine = 5-methylaminomethyl-2-thiouridine(34) in tRNA + S-adenosyl-L-homocysteine + H(+)</text>
        <dbReference type="Rhea" id="RHEA:19569"/>
        <dbReference type="Rhea" id="RHEA-COMP:10195"/>
        <dbReference type="Rhea" id="RHEA-COMP:10197"/>
        <dbReference type="ChEBI" id="CHEBI:15378"/>
        <dbReference type="ChEBI" id="CHEBI:57856"/>
        <dbReference type="ChEBI" id="CHEBI:59789"/>
        <dbReference type="ChEBI" id="CHEBI:74454"/>
        <dbReference type="ChEBI" id="CHEBI:74455"/>
        <dbReference type="EC" id="2.1.1.61"/>
    </reaction>
</comment>
<dbReference type="EC" id="2.1.1.61" evidence="10"/>
<dbReference type="Gene3D" id="3.40.50.150">
    <property type="entry name" value="Vaccinia Virus protein VP39"/>
    <property type="match status" value="1"/>
</dbReference>
<keyword evidence="1 10" id="KW-0963">Cytoplasm</keyword>
<dbReference type="NCBIfam" id="TIGR03197">
    <property type="entry name" value="MnmC_Cterm"/>
    <property type="match status" value="1"/>
</dbReference>
<reference evidence="13 14" key="1">
    <citation type="submission" date="2013-02" db="EMBL/GenBank/DDBJ databases">
        <title>The Genome Sequence of Acinetobacter parvus NIPH 1103.</title>
        <authorList>
            <consortium name="The Broad Institute Genome Sequencing Platform"/>
            <consortium name="The Broad Institute Genome Sequencing Center for Infectious Disease"/>
            <person name="Cerqueira G."/>
            <person name="Feldgarden M."/>
            <person name="Courvalin P."/>
            <person name="Perichon B."/>
            <person name="Grillot-Courvalin C."/>
            <person name="Clermont D."/>
            <person name="Rocha E."/>
            <person name="Yoon E.-J."/>
            <person name="Nemec A."/>
            <person name="Walker B."/>
            <person name="Young S.K."/>
            <person name="Zeng Q."/>
            <person name="Gargeya S."/>
            <person name="Fitzgerald M."/>
            <person name="Haas B."/>
            <person name="Abouelleil A."/>
            <person name="Alvarado L."/>
            <person name="Arachchi H.M."/>
            <person name="Berlin A.M."/>
            <person name="Chapman S.B."/>
            <person name="Dewar J."/>
            <person name="Goldberg J."/>
            <person name="Griggs A."/>
            <person name="Gujja S."/>
            <person name="Hansen M."/>
            <person name="Howarth C."/>
            <person name="Imamovic A."/>
            <person name="Larimer J."/>
            <person name="McCowan C."/>
            <person name="Murphy C."/>
            <person name="Neiman D."/>
            <person name="Pearson M."/>
            <person name="Priest M."/>
            <person name="Roberts A."/>
            <person name="Saif S."/>
            <person name="Shea T."/>
            <person name="Sisk P."/>
            <person name="Sykes S."/>
            <person name="Wortman J."/>
            <person name="Nusbaum C."/>
            <person name="Birren B."/>
        </authorList>
    </citation>
    <scope>NUCLEOTIDE SEQUENCE [LARGE SCALE GENOMIC DNA]</scope>
    <source>
        <strain evidence="13 14">NIPH 1103</strain>
    </source>
</reference>
<keyword evidence="3 10" id="KW-0285">Flavoprotein</keyword>
<evidence type="ECO:0000256" key="2">
    <source>
        <dbReference type="ARBA" id="ARBA00022603"/>
    </source>
</evidence>
<feature type="region of interest" description="FAD-dependent cmnm(5)s(2)U34 oxidoreductase" evidence="10">
    <location>
        <begin position="277"/>
        <end position="632"/>
    </location>
</feature>
<evidence type="ECO:0000256" key="4">
    <source>
        <dbReference type="ARBA" id="ARBA00022679"/>
    </source>
</evidence>
<feature type="region of interest" description="tRNA (mnm(5)s(2)U34)-methyltransferase" evidence="10">
    <location>
        <begin position="1"/>
        <end position="244"/>
    </location>
</feature>
<dbReference type="EMBL" id="APOL01000021">
    <property type="protein sequence ID" value="ENU33797.1"/>
    <property type="molecule type" value="Genomic_DNA"/>
</dbReference>
<gene>
    <name evidence="10" type="primary">mnmC</name>
    <name evidence="13" type="ORF">F989_01283</name>
</gene>
<evidence type="ECO:0000256" key="3">
    <source>
        <dbReference type="ARBA" id="ARBA00022630"/>
    </source>
</evidence>
<evidence type="ECO:0000256" key="6">
    <source>
        <dbReference type="ARBA" id="ARBA00022694"/>
    </source>
</evidence>
<dbReference type="InterPro" id="IPR047785">
    <property type="entry name" value="tRNA_MNMC2"/>
</dbReference>
<dbReference type="PANTHER" id="PTHR13847:SF283">
    <property type="entry name" value="TRNA 5-METHYLAMINOMETHYL-2-THIOURIDINE BIOSYNTHESIS BIFUNCTIONAL PROTEIN MNMC"/>
    <property type="match status" value="1"/>
</dbReference>
<keyword evidence="4 10" id="KW-0808">Transferase</keyword>
<evidence type="ECO:0000256" key="7">
    <source>
        <dbReference type="ARBA" id="ARBA00022827"/>
    </source>
</evidence>
<evidence type="ECO:0000259" key="11">
    <source>
        <dbReference type="Pfam" id="PF01266"/>
    </source>
</evidence>